<gene>
    <name evidence="1" type="ORF">EVAR_23550_1</name>
</gene>
<dbReference type="Proteomes" id="UP000299102">
    <property type="component" value="Unassembled WGS sequence"/>
</dbReference>
<name>A0A4C1WXZ4_EUMVA</name>
<keyword evidence="2" id="KW-1185">Reference proteome</keyword>
<evidence type="ECO:0000313" key="2">
    <source>
        <dbReference type="Proteomes" id="UP000299102"/>
    </source>
</evidence>
<protein>
    <submittedName>
        <fullName evidence="1">Uncharacterized protein</fullName>
    </submittedName>
</protein>
<evidence type="ECO:0000313" key="1">
    <source>
        <dbReference type="EMBL" id="GBP55740.1"/>
    </source>
</evidence>
<proteinExistence type="predicted"/>
<accession>A0A4C1WXZ4</accession>
<sequence>MKSVEDEQLAWCFDLRAPGGPEHAGRSRLGHHFRFRSEVAESAARRAVSPPAAVVPPYWTFVRTLL</sequence>
<dbReference type="EMBL" id="BGZK01000677">
    <property type="protein sequence ID" value="GBP55740.1"/>
    <property type="molecule type" value="Genomic_DNA"/>
</dbReference>
<dbReference type="AlphaFoldDB" id="A0A4C1WXZ4"/>
<organism evidence="1 2">
    <name type="scientific">Eumeta variegata</name>
    <name type="common">Bagworm moth</name>
    <name type="synonym">Eumeta japonica</name>
    <dbReference type="NCBI Taxonomy" id="151549"/>
    <lineage>
        <taxon>Eukaryota</taxon>
        <taxon>Metazoa</taxon>
        <taxon>Ecdysozoa</taxon>
        <taxon>Arthropoda</taxon>
        <taxon>Hexapoda</taxon>
        <taxon>Insecta</taxon>
        <taxon>Pterygota</taxon>
        <taxon>Neoptera</taxon>
        <taxon>Endopterygota</taxon>
        <taxon>Lepidoptera</taxon>
        <taxon>Glossata</taxon>
        <taxon>Ditrysia</taxon>
        <taxon>Tineoidea</taxon>
        <taxon>Psychidae</taxon>
        <taxon>Oiketicinae</taxon>
        <taxon>Eumeta</taxon>
    </lineage>
</organism>
<comment type="caution">
    <text evidence="1">The sequence shown here is derived from an EMBL/GenBank/DDBJ whole genome shotgun (WGS) entry which is preliminary data.</text>
</comment>
<reference evidence="1 2" key="1">
    <citation type="journal article" date="2019" name="Commun. Biol.">
        <title>The bagworm genome reveals a unique fibroin gene that provides high tensile strength.</title>
        <authorList>
            <person name="Kono N."/>
            <person name="Nakamura H."/>
            <person name="Ohtoshi R."/>
            <person name="Tomita M."/>
            <person name="Numata K."/>
            <person name="Arakawa K."/>
        </authorList>
    </citation>
    <scope>NUCLEOTIDE SEQUENCE [LARGE SCALE GENOMIC DNA]</scope>
</reference>